<keyword evidence="2 7" id="KW-0813">Transport</keyword>
<dbReference type="OrthoDB" id="9804353at2"/>
<keyword evidence="3" id="KW-1003">Cell membrane</keyword>
<feature type="transmembrane region" description="Helical" evidence="7">
    <location>
        <begin position="137"/>
        <end position="157"/>
    </location>
</feature>
<keyword evidence="4 7" id="KW-0812">Transmembrane</keyword>
<dbReference type="Gene3D" id="1.10.3720.10">
    <property type="entry name" value="MetI-like"/>
    <property type="match status" value="1"/>
</dbReference>
<evidence type="ECO:0000313" key="9">
    <source>
        <dbReference type="EMBL" id="KAA9004825.1"/>
    </source>
</evidence>
<dbReference type="SUPFAM" id="SSF161098">
    <property type="entry name" value="MetI-like"/>
    <property type="match status" value="1"/>
</dbReference>
<dbReference type="InterPro" id="IPR035906">
    <property type="entry name" value="MetI-like_sf"/>
</dbReference>
<name>A0A5J5G9Q2_9BACL</name>
<comment type="caution">
    <text evidence="9">The sequence shown here is derived from an EMBL/GenBank/DDBJ whole genome shotgun (WGS) entry which is preliminary data.</text>
</comment>
<reference evidence="9 10" key="1">
    <citation type="submission" date="2019-09" db="EMBL/GenBank/DDBJ databases">
        <title>Bacillus ochoae sp. nov., Paenibacillus whitsoniae sp. nov., Paenibacillus spiritus sp. nov. Isolated from the Mars Exploration Rover during spacecraft assembly.</title>
        <authorList>
            <person name="Seuylemezian A."/>
            <person name="Vaishampayan P."/>
        </authorList>
    </citation>
    <scope>NUCLEOTIDE SEQUENCE [LARGE SCALE GENOMIC DNA]</scope>
    <source>
        <strain evidence="9 10">MER_111</strain>
    </source>
</reference>
<feature type="transmembrane region" description="Helical" evidence="7">
    <location>
        <begin position="49"/>
        <end position="69"/>
    </location>
</feature>
<comment type="similarity">
    <text evidence="7">Belongs to the binding-protein-dependent transport system permease family.</text>
</comment>
<feature type="domain" description="ABC transmembrane type-1" evidence="8">
    <location>
        <begin position="97"/>
        <end position="276"/>
    </location>
</feature>
<gene>
    <name evidence="9" type="ORF">F4V43_09320</name>
</gene>
<feature type="transmembrane region" description="Helical" evidence="7">
    <location>
        <begin position="258"/>
        <end position="277"/>
    </location>
</feature>
<feature type="transmembrane region" description="Helical" evidence="7">
    <location>
        <begin position="104"/>
        <end position="125"/>
    </location>
</feature>
<dbReference type="FunFam" id="1.10.3720.10:FF:000003">
    <property type="entry name" value="Aliphatic sulfonate ABC transporter permease"/>
    <property type="match status" value="1"/>
</dbReference>
<evidence type="ECO:0000313" key="10">
    <source>
        <dbReference type="Proteomes" id="UP000367750"/>
    </source>
</evidence>
<dbReference type="PANTHER" id="PTHR30151:SF38">
    <property type="entry name" value="ALIPHATIC SULFONATES TRANSPORT PERMEASE PROTEIN SSUC-RELATED"/>
    <property type="match status" value="1"/>
</dbReference>
<evidence type="ECO:0000256" key="5">
    <source>
        <dbReference type="ARBA" id="ARBA00022989"/>
    </source>
</evidence>
<dbReference type="AlphaFoldDB" id="A0A5J5G9Q2"/>
<evidence type="ECO:0000256" key="6">
    <source>
        <dbReference type="ARBA" id="ARBA00023136"/>
    </source>
</evidence>
<evidence type="ECO:0000256" key="7">
    <source>
        <dbReference type="RuleBase" id="RU363032"/>
    </source>
</evidence>
<organism evidence="9 10">
    <name type="scientific">Paenibacillus spiritus</name>
    <dbReference type="NCBI Taxonomy" id="2496557"/>
    <lineage>
        <taxon>Bacteria</taxon>
        <taxon>Bacillati</taxon>
        <taxon>Bacillota</taxon>
        <taxon>Bacilli</taxon>
        <taxon>Bacillales</taxon>
        <taxon>Paenibacillaceae</taxon>
        <taxon>Paenibacillus</taxon>
    </lineage>
</organism>
<keyword evidence="5 7" id="KW-1133">Transmembrane helix</keyword>
<dbReference type="GO" id="GO:0042918">
    <property type="term" value="P:alkanesulfonate transmembrane transport"/>
    <property type="evidence" value="ECO:0007669"/>
    <property type="project" value="UniProtKB-ARBA"/>
</dbReference>
<proteinExistence type="inferred from homology"/>
<dbReference type="GO" id="GO:0005886">
    <property type="term" value="C:plasma membrane"/>
    <property type="evidence" value="ECO:0007669"/>
    <property type="project" value="UniProtKB-SubCell"/>
</dbReference>
<sequence length="293" mass="31570">MNELIDHPAPASVHAAASGAAAPSAASRGPLPRARPAVRRRIRPAGWQGWIVPAAVLLLWQTVSMLGWVSGTLLPAPSRIVQSLVRLSLSGELFRHLGASAFRAASGCLLGGATGLLLGLFTGLGKWAERTLDPSMQMLRTVPLMTLIPLFILWFGVGEFSKILLIALGSFFPVYFHTFLGVRAADRKLHEVTLVLQYSPWHKLTALVLPAALPNLLLGVRLAVSASWLILAIAEMMGASSGIGYMIQDARVFSNTDIVFVGLIVFMAAGKLSDVGVRALERRWLKWSTAYKG</sequence>
<protein>
    <submittedName>
        <fullName evidence="9">ABC transporter permease</fullName>
    </submittedName>
</protein>
<dbReference type="Pfam" id="PF00528">
    <property type="entry name" value="BPD_transp_1"/>
    <property type="match status" value="1"/>
</dbReference>
<keyword evidence="10" id="KW-1185">Reference proteome</keyword>
<comment type="subcellular location">
    <subcellularLocation>
        <location evidence="1 7">Cell membrane</location>
        <topology evidence="1 7">Multi-pass membrane protein</topology>
    </subcellularLocation>
</comment>
<evidence type="ECO:0000256" key="4">
    <source>
        <dbReference type="ARBA" id="ARBA00022692"/>
    </source>
</evidence>
<accession>A0A5J5G9Q2</accession>
<keyword evidence="6 7" id="KW-0472">Membrane</keyword>
<evidence type="ECO:0000259" key="8">
    <source>
        <dbReference type="PROSITE" id="PS50928"/>
    </source>
</evidence>
<dbReference type="PANTHER" id="PTHR30151">
    <property type="entry name" value="ALKANE SULFONATE ABC TRANSPORTER-RELATED, MEMBRANE SUBUNIT"/>
    <property type="match status" value="1"/>
</dbReference>
<feature type="transmembrane region" description="Helical" evidence="7">
    <location>
        <begin position="163"/>
        <end position="185"/>
    </location>
</feature>
<dbReference type="Proteomes" id="UP000367750">
    <property type="component" value="Unassembled WGS sequence"/>
</dbReference>
<evidence type="ECO:0000256" key="2">
    <source>
        <dbReference type="ARBA" id="ARBA00022448"/>
    </source>
</evidence>
<dbReference type="EMBL" id="VYKK01000012">
    <property type="protein sequence ID" value="KAA9004825.1"/>
    <property type="molecule type" value="Genomic_DNA"/>
</dbReference>
<dbReference type="RefSeq" id="WP_150457976.1">
    <property type="nucleotide sequence ID" value="NZ_VYKK01000012.1"/>
</dbReference>
<evidence type="ECO:0000256" key="1">
    <source>
        <dbReference type="ARBA" id="ARBA00004651"/>
    </source>
</evidence>
<dbReference type="InterPro" id="IPR000515">
    <property type="entry name" value="MetI-like"/>
</dbReference>
<dbReference type="PROSITE" id="PS50928">
    <property type="entry name" value="ABC_TM1"/>
    <property type="match status" value="1"/>
</dbReference>
<evidence type="ECO:0000256" key="3">
    <source>
        <dbReference type="ARBA" id="ARBA00022475"/>
    </source>
</evidence>